<dbReference type="AlphaFoldDB" id="A0A5M6ZK42"/>
<feature type="domain" description="Gfo/Idh/MocA-like oxidoreductase N-terminal" evidence="1">
    <location>
        <begin position="8"/>
        <end position="124"/>
    </location>
</feature>
<comment type="caution">
    <text evidence="3">The sequence shown here is derived from an EMBL/GenBank/DDBJ whole genome shotgun (WGS) entry which is preliminary data.</text>
</comment>
<name>A0A5M6ZK42_9PROT</name>
<dbReference type="Pfam" id="PF01408">
    <property type="entry name" value="GFO_IDH_MocA"/>
    <property type="match status" value="1"/>
</dbReference>
<dbReference type="InterPro" id="IPR000683">
    <property type="entry name" value="Gfo/Idh/MocA-like_OxRdtase_N"/>
</dbReference>
<evidence type="ECO:0000259" key="2">
    <source>
        <dbReference type="Pfam" id="PF22725"/>
    </source>
</evidence>
<dbReference type="PANTHER" id="PTHR43377:SF1">
    <property type="entry name" value="BILIVERDIN REDUCTASE A"/>
    <property type="match status" value="1"/>
</dbReference>
<sequence length="314" mass="32639">MNQTSSPLRAGVVGAGVFGGYHAGKYASAPGVSFQGVFDPVSDRAGAVSEAHGGKAFDSLQGLIESCDVITVASPAIFHHDAVRRALLADRAVLVEKPLAATLEEARALADLARARGLVLRVGHQERFVFNAMGLFGDLPHAQTLSARRMGVPSARNLDVSVTLDLMIHDIDLVLALAGSAPDRVDAQMDAGRAGLADHIRCRLSFPGGLVAELESSRVAEARDRVMEIGYQGGAHVRVDFIAKTFDSQGGLALNPDFADAPEARDSLGANVAAFLDAVRGSGAGGPAADGEAGWLALETALRIDEAAGARSRI</sequence>
<accession>A0A5M6ZK42</accession>
<proteinExistence type="predicted"/>
<dbReference type="InterPro" id="IPR055170">
    <property type="entry name" value="GFO_IDH_MocA-like_dom"/>
</dbReference>
<dbReference type="Proteomes" id="UP000325122">
    <property type="component" value="Unassembled WGS sequence"/>
</dbReference>
<dbReference type="SUPFAM" id="SSF51735">
    <property type="entry name" value="NAD(P)-binding Rossmann-fold domains"/>
    <property type="match status" value="1"/>
</dbReference>
<dbReference type="RefSeq" id="WP_150022233.1">
    <property type="nucleotide sequence ID" value="NZ_VWOJ01000001.1"/>
</dbReference>
<dbReference type="Gene3D" id="3.40.50.720">
    <property type="entry name" value="NAD(P)-binding Rossmann-like Domain"/>
    <property type="match status" value="1"/>
</dbReference>
<dbReference type="InterPro" id="IPR051450">
    <property type="entry name" value="Gfo/Idh/MocA_Oxidoreductases"/>
</dbReference>
<evidence type="ECO:0000313" key="3">
    <source>
        <dbReference type="EMBL" id="KAA5805202.1"/>
    </source>
</evidence>
<organism evidence="3 4">
    <name type="scientific">Alkalicaulis satelles</name>
    <dbReference type="NCBI Taxonomy" id="2609175"/>
    <lineage>
        <taxon>Bacteria</taxon>
        <taxon>Pseudomonadati</taxon>
        <taxon>Pseudomonadota</taxon>
        <taxon>Alphaproteobacteria</taxon>
        <taxon>Maricaulales</taxon>
        <taxon>Maricaulaceae</taxon>
        <taxon>Alkalicaulis</taxon>
    </lineage>
</organism>
<feature type="domain" description="GFO/IDH/MocA-like oxidoreductase" evidence="2">
    <location>
        <begin position="159"/>
        <end position="229"/>
    </location>
</feature>
<keyword evidence="4" id="KW-1185">Reference proteome</keyword>
<dbReference type="EMBL" id="VWOJ01000001">
    <property type="protein sequence ID" value="KAA5805202.1"/>
    <property type="molecule type" value="Genomic_DNA"/>
</dbReference>
<dbReference type="Gene3D" id="3.30.360.10">
    <property type="entry name" value="Dihydrodipicolinate Reductase, domain 2"/>
    <property type="match status" value="1"/>
</dbReference>
<dbReference type="GO" id="GO:0000166">
    <property type="term" value="F:nucleotide binding"/>
    <property type="evidence" value="ECO:0007669"/>
    <property type="project" value="InterPro"/>
</dbReference>
<dbReference type="PANTHER" id="PTHR43377">
    <property type="entry name" value="BILIVERDIN REDUCTASE A"/>
    <property type="match status" value="1"/>
</dbReference>
<evidence type="ECO:0000313" key="4">
    <source>
        <dbReference type="Proteomes" id="UP000325122"/>
    </source>
</evidence>
<protein>
    <submittedName>
        <fullName evidence="3">Gfo/Idh/MocA family oxidoreductase</fullName>
    </submittedName>
</protein>
<dbReference type="Pfam" id="PF22725">
    <property type="entry name" value="GFO_IDH_MocA_C3"/>
    <property type="match status" value="1"/>
</dbReference>
<dbReference type="InterPro" id="IPR036291">
    <property type="entry name" value="NAD(P)-bd_dom_sf"/>
</dbReference>
<reference evidence="3 4" key="1">
    <citation type="submission" date="2019-09" db="EMBL/GenBank/DDBJ databases">
        <authorList>
            <person name="Kevbrin V."/>
            <person name="Grouzdev D.S."/>
        </authorList>
    </citation>
    <scope>NUCLEOTIDE SEQUENCE [LARGE SCALE GENOMIC DNA]</scope>
    <source>
        <strain evidence="3 4">G-192</strain>
    </source>
</reference>
<dbReference type="SUPFAM" id="SSF55347">
    <property type="entry name" value="Glyceraldehyde-3-phosphate dehydrogenase-like, C-terminal domain"/>
    <property type="match status" value="1"/>
</dbReference>
<evidence type="ECO:0000259" key="1">
    <source>
        <dbReference type="Pfam" id="PF01408"/>
    </source>
</evidence>
<gene>
    <name evidence="3" type="ORF">F1654_04255</name>
</gene>